<protein>
    <submittedName>
        <fullName evidence="2">Uncharacterized protein</fullName>
    </submittedName>
</protein>
<evidence type="ECO:0000256" key="1">
    <source>
        <dbReference type="SAM" id="MobiDB-lite"/>
    </source>
</evidence>
<feature type="region of interest" description="Disordered" evidence="1">
    <location>
        <begin position="66"/>
        <end position="104"/>
    </location>
</feature>
<proteinExistence type="predicted"/>
<name>A0A499W9S2_STRAX</name>
<dbReference type="AlphaFoldDB" id="A0A499W9S2"/>
<dbReference type="EMBL" id="AP019621">
    <property type="protein sequence ID" value="BBJ56317.1"/>
    <property type="molecule type" value="Genomic_DNA"/>
</dbReference>
<organism evidence="2">
    <name type="scientific">Streptomyces avermitilis</name>
    <dbReference type="NCBI Taxonomy" id="33903"/>
    <lineage>
        <taxon>Bacteria</taxon>
        <taxon>Bacillati</taxon>
        <taxon>Actinomycetota</taxon>
        <taxon>Actinomycetes</taxon>
        <taxon>Kitasatosporales</taxon>
        <taxon>Streptomycetaceae</taxon>
        <taxon>Streptomyces</taxon>
    </lineage>
</organism>
<reference evidence="2" key="1">
    <citation type="submission" date="2019-04" db="EMBL/GenBank/DDBJ databases">
        <title>Draft genome sequences of Streptomyces avermitilis MC3.</title>
        <authorList>
            <person name="Komaki H."/>
            <person name="Tamura T."/>
            <person name="Hosoyama A."/>
        </authorList>
    </citation>
    <scope>NUCLEOTIDE SEQUENCE</scope>
    <source>
        <strain evidence="2">MC3</strain>
    </source>
</reference>
<evidence type="ECO:0000313" key="2">
    <source>
        <dbReference type="EMBL" id="BBJ56317.1"/>
    </source>
</evidence>
<accession>A0A499W9S2</accession>
<sequence length="104" mass="11604">MAHDEYLRQLTARAKDGTIPQREVKEIARTISEGRAGRDLYRLLYAVARAGGPAYESLVADYLIHPEDPRSRPSPCRCSRGTGEWERSTGSRSSSCWAPRVGPE</sequence>
<gene>
    <name evidence="2" type="ORF">SAVMC3_89460</name>
</gene>